<reference evidence="1 2" key="1">
    <citation type="submission" date="2020-04" db="EMBL/GenBank/DDBJ databases">
        <title>MicrobeNet Type strains.</title>
        <authorList>
            <person name="Nicholson A.C."/>
        </authorList>
    </citation>
    <scope>NUCLEOTIDE SEQUENCE [LARGE SCALE GENOMIC DNA]</scope>
    <source>
        <strain evidence="1 2">ATCC 700731</strain>
    </source>
</reference>
<comment type="caution">
    <text evidence="1">The sequence shown here is derived from an EMBL/GenBank/DDBJ whole genome shotgun (WGS) entry which is preliminary data.</text>
</comment>
<name>A0A7X6S000_9MYCO</name>
<dbReference type="EMBL" id="JAAXPJ010000029">
    <property type="protein sequence ID" value="NKZ15787.1"/>
    <property type="molecule type" value="Genomic_DNA"/>
</dbReference>
<dbReference type="NCBIfam" id="NF046112">
    <property type="entry name" value="MSMEG_6209_Nter"/>
    <property type="match status" value="1"/>
</dbReference>
<protein>
    <submittedName>
        <fullName evidence="1">Uncharacterized protein</fullName>
    </submittedName>
</protein>
<dbReference type="Proteomes" id="UP000518188">
    <property type="component" value="Unassembled WGS sequence"/>
</dbReference>
<dbReference type="Gene3D" id="1.10.8.1060">
    <property type="entry name" value="Corynebacterium glutamicum thioredoxin-dependent arsenate reductase, N-terminal domain"/>
    <property type="match status" value="1"/>
</dbReference>
<organism evidence="1 2">
    <name type="scientific">Mycolicibacterium septicum DSM 44393</name>
    <dbReference type="NCBI Taxonomy" id="1341646"/>
    <lineage>
        <taxon>Bacteria</taxon>
        <taxon>Bacillati</taxon>
        <taxon>Actinomycetota</taxon>
        <taxon>Actinomycetes</taxon>
        <taxon>Mycobacteriales</taxon>
        <taxon>Mycobacteriaceae</taxon>
        <taxon>Mycolicibacterium</taxon>
    </lineage>
</organism>
<evidence type="ECO:0000313" key="2">
    <source>
        <dbReference type="Proteomes" id="UP000518188"/>
    </source>
</evidence>
<accession>A0A7X6S000</accession>
<dbReference type="AlphaFoldDB" id="A0A7X6S000"/>
<gene>
    <name evidence="1" type="ORF">HGA11_32970</name>
</gene>
<proteinExistence type="predicted"/>
<evidence type="ECO:0000313" key="1">
    <source>
        <dbReference type="EMBL" id="NKZ15787.1"/>
    </source>
</evidence>
<sequence>MVSAEEDRLIGQVVDRLLAGFPQVPQDTVHEMVGSVHHRFDDAPIRDFVPLFVERHTKEKLANLAGVASHPA</sequence>